<evidence type="ECO:0000313" key="2">
    <source>
        <dbReference type="Proteomes" id="UP000320390"/>
    </source>
</evidence>
<dbReference type="EMBL" id="CP036434">
    <property type="protein sequence ID" value="QDV08813.1"/>
    <property type="molecule type" value="Genomic_DNA"/>
</dbReference>
<reference evidence="1 2" key="1">
    <citation type="submission" date="2019-02" db="EMBL/GenBank/DDBJ databases">
        <title>Deep-cultivation of Planctomycetes and their phenomic and genomic characterization uncovers novel biology.</title>
        <authorList>
            <person name="Wiegand S."/>
            <person name="Jogler M."/>
            <person name="Boedeker C."/>
            <person name="Pinto D."/>
            <person name="Vollmers J."/>
            <person name="Rivas-Marin E."/>
            <person name="Kohn T."/>
            <person name="Peeters S.H."/>
            <person name="Heuer A."/>
            <person name="Rast P."/>
            <person name="Oberbeckmann S."/>
            <person name="Bunk B."/>
            <person name="Jeske O."/>
            <person name="Meyerdierks A."/>
            <person name="Storesund J.E."/>
            <person name="Kallscheuer N."/>
            <person name="Luecker S."/>
            <person name="Lage O.M."/>
            <person name="Pohl T."/>
            <person name="Merkel B.J."/>
            <person name="Hornburger P."/>
            <person name="Mueller R.-W."/>
            <person name="Bruemmer F."/>
            <person name="Labrenz M."/>
            <person name="Spormann A.M."/>
            <person name="Op den Camp H."/>
            <person name="Overmann J."/>
            <person name="Amann R."/>
            <person name="Jetten M.S.M."/>
            <person name="Mascher T."/>
            <person name="Medema M.H."/>
            <person name="Devos D.P."/>
            <person name="Kaster A.-K."/>
            <person name="Ovreas L."/>
            <person name="Rohde M."/>
            <person name="Galperin M.Y."/>
            <person name="Jogler C."/>
        </authorList>
    </citation>
    <scope>NUCLEOTIDE SEQUENCE [LARGE SCALE GENOMIC DNA]</scope>
    <source>
        <strain evidence="1 2">Poly30</strain>
    </source>
</reference>
<organism evidence="1 2">
    <name type="scientific">Saltatorellus ferox</name>
    <dbReference type="NCBI Taxonomy" id="2528018"/>
    <lineage>
        <taxon>Bacteria</taxon>
        <taxon>Pseudomonadati</taxon>
        <taxon>Planctomycetota</taxon>
        <taxon>Planctomycetia</taxon>
        <taxon>Planctomycetia incertae sedis</taxon>
        <taxon>Saltatorellus</taxon>
    </lineage>
</organism>
<keyword evidence="2" id="KW-1185">Reference proteome</keyword>
<dbReference type="RefSeq" id="WP_419190461.1">
    <property type="nucleotide sequence ID" value="NZ_CP036434.1"/>
</dbReference>
<sequence length="185" mass="19532">MSQEVASLAGAARLFGDLLLHELTPESLRALREPGPSELLRSVGVDVPVGADATPEFLDELAAQYHAALLAPTGGGAPPVASLWIEGRYEGHIVARIRELAKSAALDFGPEAARGAPVDHLGALLHLWAASVERAPWVSDELAKEHLGWTNAPLAQMEKRGGFYGSVATATADLVRLLRSTTVDS</sequence>
<dbReference type="Pfam" id="PF02613">
    <property type="entry name" value="Nitrate_red_del"/>
    <property type="match status" value="1"/>
</dbReference>
<proteinExistence type="predicted"/>
<evidence type="ECO:0000313" key="1">
    <source>
        <dbReference type="EMBL" id="QDV08813.1"/>
    </source>
</evidence>
<dbReference type="Proteomes" id="UP000320390">
    <property type="component" value="Chromosome"/>
</dbReference>
<dbReference type="Gene3D" id="1.10.3480.10">
    <property type="entry name" value="TorD-like"/>
    <property type="match status" value="1"/>
</dbReference>
<dbReference type="InterPro" id="IPR036411">
    <property type="entry name" value="TorD-like_sf"/>
</dbReference>
<dbReference type="InterPro" id="IPR020945">
    <property type="entry name" value="DMSO/NO3_reduct_chaperone"/>
</dbReference>
<accession>A0A518EXL0</accession>
<protein>
    <submittedName>
        <fullName evidence="1">Chaperone protein TorD</fullName>
    </submittedName>
</protein>
<dbReference type="AlphaFoldDB" id="A0A518EXL0"/>
<dbReference type="SUPFAM" id="SSF89155">
    <property type="entry name" value="TorD-like"/>
    <property type="match status" value="1"/>
</dbReference>
<gene>
    <name evidence="1" type="primary">torD</name>
    <name evidence="1" type="ORF">Poly30_43680</name>
</gene>
<name>A0A518EXL0_9BACT</name>